<evidence type="ECO:0000256" key="1">
    <source>
        <dbReference type="ARBA" id="ARBA00001965"/>
    </source>
</evidence>
<dbReference type="InterPro" id="IPR003251">
    <property type="entry name" value="Rr_diiron-bd_dom"/>
</dbReference>
<dbReference type="PROSITE" id="PS50903">
    <property type="entry name" value="RUBREDOXIN_LIKE"/>
    <property type="match status" value="1"/>
</dbReference>
<dbReference type="PANTHER" id="PTHR43865">
    <property type="entry name" value="RUBRERYTHRIN-RELATED"/>
    <property type="match status" value="1"/>
</dbReference>
<dbReference type="NCBIfam" id="NF045767">
    <property type="entry name" value="RuberyRbr"/>
    <property type="match status" value="1"/>
</dbReference>
<keyword evidence="9" id="KW-1185">Reference proteome</keyword>
<dbReference type="AlphaFoldDB" id="A0A1I1PP45"/>
<name>A0A1I1PP45_9CLOT</name>
<evidence type="ECO:0000256" key="3">
    <source>
        <dbReference type="ARBA" id="ARBA00022723"/>
    </source>
</evidence>
<reference evidence="8 9" key="1">
    <citation type="submission" date="2016-10" db="EMBL/GenBank/DDBJ databases">
        <authorList>
            <person name="de Groot N.N."/>
        </authorList>
    </citation>
    <scope>NUCLEOTIDE SEQUENCE [LARGE SCALE GENOMIC DNA]</scope>
    <source>
        <strain evidence="8 9">DSM 12992</strain>
    </source>
</reference>
<evidence type="ECO:0000259" key="6">
    <source>
        <dbReference type="PROSITE" id="PS50903"/>
    </source>
</evidence>
<dbReference type="SUPFAM" id="SSF47240">
    <property type="entry name" value="Ferritin-like"/>
    <property type="match status" value="1"/>
</dbReference>
<gene>
    <name evidence="8" type="ORF">SAMN05421842_12046</name>
</gene>
<dbReference type="InterPro" id="IPR009040">
    <property type="entry name" value="Ferritin-like_diiron"/>
</dbReference>
<evidence type="ECO:0000313" key="8">
    <source>
        <dbReference type="EMBL" id="SFD11664.1"/>
    </source>
</evidence>
<dbReference type="PANTHER" id="PTHR43865:SF1">
    <property type="entry name" value="RUBRERYTHRIN-RELATED"/>
    <property type="match status" value="1"/>
</dbReference>
<keyword evidence="4" id="KW-0249">Electron transport</keyword>
<dbReference type="InterPro" id="IPR012347">
    <property type="entry name" value="Ferritin-like"/>
</dbReference>
<dbReference type="GO" id="GO:0016491">
    <property type="term" value="F:oxidoreductase activity"/>
    <property type="evidence" value="ECO:0007669"/>
    <property type="project" value="InterPro"/>
</dbReference>
<evidence type="ECO:0000256" key="5">
    <source>
        <dbReference type="ARBA" id="ARBA00023004"/>
    </source>
</evidence>
<dbReference type="PROSITE" id="PS50905">
    <property type="entry name" value="FERRITIN_LIKE"/>
    <property type="match status" value="1"/>
</dbReference>
<dbReference type="Pfam" id="PF21349">
    <property type="entry name" value="RUBY_RBDX"/>
    <property type="match status" value="1"/>
</dbReference>
<keyword evidence="2" id="KW-0813">Transport</keyword>
<dbReference type="InterPro" id="IPR024934">
    <property type="entry name" value="Rubredoxin-like_dom"/>
</dbReference>
<sequence length="195" mass="22423">MELKDSQTKKNLLRSFAGESQARNRYDIAASTAKNEGIYVVEALFKYTANQEKEHAEVFYGQLKQSSGENIEICAGYPVDTYTTTLDLLKVAKHNEFEEFNDVYSEFAKVAKEEGFLAVSKIFENIGSIERIHATRFERFEKELEEGSLFKKEEETQWMCTNCGFIYEGKEAPKDCPACQHPQGYFILFSHSLFE</sequence>
<comment type="cofactor">
    <cofactor evidence="1">
        <name>Fe(3+)</name>
        <dbReference type="ChEBI" id="CHEBI:29034"/>
    </cofactor>
</comment>
<dbReference type="InterPro" id="IPR048574">
    <property type="entry name" value="RUBY_RBDX"/>
</dbReference>
<organism evidence="8 9">
    <name type="scientific">Clostridium uliginosum</name>
    <dbReference type="NCBI Taxonomy" id="119641"/>
    <lineage>
        <taxon>Bacteria</taxon>
        <taxon>Bacillati</taxon>
        <taxon>Bacillota</taxon>
        <taxon>Clostridia</taxon>
        <taxon>Eubacteriales</taxon>
        <taxon>Clostridiaceae</taxon>
        <taxon>Clostridium</taxon>
    </lineage>
</organism>
<dbReference type="InterPro" id="IPR009078">
    <property type="entry name" value="Ferritin-like_SF"/>
</dbReference>
<dbReference type="CDD" id="cd00729">
    <property type="entry name" value="rubredoxin_SM"/>
    <property type="match status" value="1"/>
</dbReference>
<dbReference type="GO" id="GO:0005506">
    <property type="term" value="F:iron ion binding"/>
    <property type="evidence" value="ECO:0007669"/>
    <property type="project" value="InterPro"/>
</dbReference>
<keyword evidence="3" id="KW-0479">Metal-binding</keyword>
<dbReference type="EMBL" id="FOMG01000020">
    <property type="protein sequence ID" value="SFD11664.1"/>
    <property type="molecule type" value="Genomic_DNA"/>
</dbReference>
<dbReference type="OrthoDB" id="9799749at2"/>
<dbReference type="CDD" id="cd01041">
    <property type="entry name" value="Rubrerythrin"/>
    <property type="match status" value="1"/>
</dbReference>
<evidence type="ECO:0000256" key="4">
    <source>
        <dbReference type="ARBA" id="ARBA00022982"/>
    </source>
</evidence>
<evidence type="ECO:0000313" key="9">
    <source>
        <dbReference type="Proteomes" id="UP000199263"/>
    </source>
</evidence>
<dbReference type="InterPro" id="IPR052364">
    <property type="entry name" value="Rubrerythrin"/>
</dbReference>
<feature type="domain" description="Rubredoxin-like" evidence="6">
    <location>
        <begin position="155"/>
        <end position="189"/>
    </location>
</feature>
<dbReference type="Gene3D" id="2.20.28.10">
    <property type="match status" value="1"/>
</dbReference>
<dbReference type="STRING" id="119641.SAMN05421842_12046"/>
<keyword evidence="5" id="KW-0408">Iron</keyword>
<feature type="domain" description="Ferritin-like diiron" evidence="7">
    <location>
        <begin position="2"/>
        <end position="148"/>
    </location>
</feature>
<evidence type="ECO:0000256" key="2">
    <source>
        <dbReference type="ARBA" id="ARBA00022448"/>
    </source>
</evidence>
<evidence type="ECO:0000259" key="7">
    <source>
        <dbReference type="PROSITE" id="PS50905"/>
    </source>
</evidence>
<dbReference type="Gene3D" id="1.20.1260.10">
    <property type="match status" value="1"/>
</dbReference>
<proteinExistence type="predicted"/>
<dbReference type="Proteomes" id="UP000199263">
    <property type="component" value="Unassembled WGS sequence"/>
</dbReference>
<dbReference type="RefSeq" id="WP_090092399.1">
    <property type="nucleotide sequence ID" value="NZ_FOMG01000020.1"/>
</dbReference>
<dbReference type="Pfam" id="PF02915">
    <property type="entry name" value="Rubrerythrin"/>
    <property type="match status" value="1"/>
</dbReference>
<protein>
    <submittedName>
        <fullName evidence="8">Rubrerythrin</fullName>
    </submittedName>
</protein>
<dbReference type="SUPFAM" id="SSF57802">
    <property type="entry name" value="Rubredoxin-like"/>
    <property type="match status" value="1"/>
</dbReference>
<accession>A0A1I1PP45</accession>